<dbReference type="InterPro" id="IPR013783">
    <property type="entry name" value="Ig-like_fold"/>
</dbReference>
<organism evidence="11 12">
    <name type="scientific">Citrobacter youngae ATCC 29220</name>
    <dbReference type="NCBI Taxonomy" id="500640"/>
    <lineage>
        <taxon>Bacteria</taxon>
        <taxon>Pseudomonadati</taxon>
        <taxon>Pseudomonadota</taxon>
        <taxon>Gammaproteobacteria</taxon>
        <taxon>Enterobacterales</taxon>
        <taxon>Enterobacteriaceae</taxon>
        <taxon>Citrobacter</taxon>
        <taxon>Citrobacter freundii complex</taxon>
    </lineage>
</organism>
<dbReference type="InterPro" id="IPR018046">
    <property type="entry name" value="Pili_assmbl_chaperone_CS"/>
</dbReference>
<comment type="caution">
    <text evidence="11">The sequence shown here is derived from an EMBL/GenBank/DDBJ whole genome shotgun (WGS) entry which is preliminary data.</text>
</comment>
<reference evidence="11 12" key="1">
    <citation type="submission" date="2010-02" db="EMBL/GenBank/DDBJ databases">
        <authorList>
            <person name="Weinstock G."/>
            <person name="Sodergren E."/>
            <person name="Clifton S."/>
            <person name="Fulton L."/>
            <person name="Fulton B."/>
            <person name="Courtney L."/>
            <person name="Fronick C."/>
            <person name="Harrison M."/>
            <person name="Strong C."/>
            <person name="Farmer C."/>
            <person name="Delahaunty K."/>
            <person name="Markovic C."/>
            <person name="Hall O."/>
            <person name="Minx P."/>
            <person name="Tomlinson C."/>
            <person name="Mitreva M."/>
            <person name="Nelson J."/>
            <person name="Hou S."/>
            <person name="Wollam A."/>
            <person name="Pepin K.H."/>
            <person name="Johnson M."/>
            <person name="Bhonagiri V."/>
            <person name="Zhang X."/>
            <person name="Suruliraj S."/>
            <person name="Warren W."/>
            <person name="Chinwalla A."/>
            <person name="Mardis E.R."/>
            <person name="Wilson R.K."/>
        </authorList>
    </citation>
    <scope>NUCLEOTIDE SEQUENCE [LARGE SCALE GENOMIC DNA]</scope>
    <source>
        <strain evidence="11 12">ATCC 29220</strain>
    </source>
</reference>
<dbReference type="RefSeq" id="WP_006684032.1">
    <property type="nucleotide sequence ID" value="NZ_GG730299.1"/>
</dbReference>
<evidence type="ECO:0000259" key="9">
    <source>
        <dbReference type="Pfam" id="PF00345"/>
    </source>
</evidence>
<evidence type="ECO:0000256" key="7">
    <source>
        <dbReference type="RuleBase" id="RU003918"/>
    </source>
</evidence>
<dbReference type="PANTHER" id="PTHR30251:SF11">
    <property type="entry name" value="CHAPERONE PROTEIN FIMC-RELATED"/>
    <property type="match status" value="1"/>
</dbReference>
<dbReference type="Proteomes" id="UP000003880">
    <property type="component" value="Unassembled WGS sequence"/>
</dbReference>
<dbReference type="SUPFAM" id="SSF49354">
    <property type="entry name" value="PapD-like"/>
    <property type="match status" value="1"/>
</dbReference>
<dbReference type="Pfam" id="PF00345">
    <property type="entry name" value="PapD_N"/>
    <property type="match status" value="1"/>
</dbReference>
<feature type="domain" description="Pili assembly chaperone N-terminal" evidence="9">
    <location>
        <begin position="21"/>
        <end position="150"/>
    </location>
</feature>
<dbReference type="GO" id="GO:0071555">
    <property type="term" value="P:cell wall organization"/>
    <property type="evidence" value="ECO:0007669"/>
    <property type="project" value="InterPro"/>
</dbReference>
<evidence type="ECO:0000313" key="11">
    <source>
        <dbReference type="EMBL" id="EFE10419.1"/>
    </source>
</evidence>
<feature type="chain" id="PRO_5003054740" evidence="8">
    <location>
        <begin position="21"/>
        <end position="236"/>
    </location>
</feature>
<dbReference type="PROSITE" id="PS51257">
    <property type="entry name" value="PROKAR_LIPOPROTEIN"/>
    <property type="match status" value="1"/>
</dbReference>
<feature type="domain" description="Pili assembly chaperone C-terminal" evidence="10">
    <location>
        <begin position="172"/>
        <end position="228"/>
    </location>
</feature>
<sequence length="236" mass="26119">MRIITAFMCCLLVASSCVYAGVIVGGTRLIYNAGTKETSISVKNPENSTPYLIQSWTDNAGPNDDNKGAEKPPFIVTPPLFRLDPGIENTLRVVKLKDAALLPKDRESVFWLNVKSIPAQSKNADGSVTRNTLQISVKTRIKLFYRPEGITETTKEAAERLSFKRTAKQLIVTNPTPYYFTFNTLKVGQKDVDSLSTMVPPKGEMQYTLNGTGNNVEWNYINDFGGVSKMVTSPLK</sequence>
<dbReference type="Pfam" id="PF02753">
    <property type="entry name" value="PapD_C"/>
    <property type="match status" value="1"/>
</dbReference>
<evidence type="ECO:0000256" key="3">
    <source>
        <dbReference type="ARBA" id="ARBA00022558"/>
    </source>
</evidence>
<dbReference type="PRINTS" id="PR00969">
    <property type="entry name" value="CHAPERONPILI"/>
</dbReference>
<dbReference type="SUPFAM" id="SSF49584">
    <property type="entry name" value="Periplasmic chaperone C-domain"/>
    <property type="match status" value="1"/>
</dbReference>
<evidence type="ECO:0000259" key="10">
    <source>
        <dbReference type="Pfam" id="PF02753"/>
    </source>
</evidence>
<dbReference type="AlphaFoldDB" id="D4B7R6"/>
<dbReference type="PROSITE" id="PS00635">
    <property type="entry name" value="PILI_CHAPERONE"/>
    <property type="match status" value="1"/>
</dbReference>
<evidence type="ECO:0000313" key="12">
    <source>
        <dbReference type="Proteomes" id="UP000003880"/>
    </source>
</evidence>
<evidence type="ECO:0000256" key="4">
    <source>
        <dbReference type="ARBA" id="ARBA00022729"/>
    </source>
</evidence>
<dbReference type="HOGENOM" id="CLU_070768_2_2_6"/>
<name>D4B7R6_9ENTR</name>
<dbReference type="InterPro" id="IPR036316">
    <property type="entry name" value="Pili_assmbl_chap_C_dom_sf"/>
</dbReference>
<evidence type="ECO:0000256" key="6">
    <source>
        <dbReference type="ARBA" id="ARBA00023186"/>
    </source>
</evidence>
<evidence type="ECO:0000256" key="1">
    <source>
        <dbReference type="ARBA" id="ARBA00004418"/>
    </source>
</evidence>
<evidence type="ECO:0000256" key="2">
    <source>
        <dbReference type="ARBA" id="ARBA00007399"/>
    </source>
</evidence>
<dbReference type="InterPro" id="IPR001829">
    <property type="entry name" value="Pili_assmbl_chaperone_bac"/>
</dbReference>
<dbReference type="InterPro" id="IPR016147">
    <property type="entry name" value="Pili_assmbl_chaperone_N"/>
</dbReference>
<comment type="subcellular location">
    <subcellularLocation>
        <location evidence="1 7">Periplasm</location>
    </subcellularLocation>
</comment>
<gene>
    <name evidence="11" type="ORF">CIT292_06589</name>
</gene>
<dbReference type="InterPro" id="IPR008962">
    <property type="entry name" value="PapD-like_sf"/>
</dbReference>
<feature type="signal peptide" evidence="8">
    <location>
        <begin position="1"/>
        <end position="20"/>
    </location>
</feature>
<protein>
    <submittedName>
        <fullName evidence="11">Gram-negative pili assembly chaperone domain protein</fullName>
    </submittedName>
</protein>
<dbReference type="PANTHER" id="PTHR30251">
    <property type="entry name" value="PILUS ASSEMBLY CHAPERONE"/>
    <property type="match status" value="1"/>
</dbReference>
<accession>D4B7R6</accession>
<dbReference type="FunFam" id="2.60.40.10:FF:000458">
    <property type="entry name" value="Molecular chaperone FimC"/>
    <property type="match status" value="1"/>
</dbReference>
<dbReference type="Gene3D" id="2.60.40.10">
    <property type="entry name" value="Immunoglobulins"/>
    <property type="match status" value="2"/>
</dbReference>
<dbReference type="InterPro" id="IPR050643">
    <property type="entry name" value="Periplasmic_pilus_chap"/>
</dbReference>
<evidence type="ECO:0000256" key="8">
    <source>
        <dbReference type="SAM" id="SignalP"/>
    </source>
</evidence>
<keyword evidence="5" id="KW-0574">Periplasm</keyword>
<dbReference type="EMBL" id="ABWL02000002">
    <property type="protein sequence ID" value="EFE10419.1"/>
    <property type="molecule type" value="Genomic_DNA"/>
</dbReference>
<dbReference type="GO" id="GO:0030288">
    <property type="term" value="C:outer membrane-bounded periplasmic space"/>
    <property type="evidence" value="ECO:0007669"/>
    <property type="project" value="InterPro"/>
</dbReference>
<keyword evidence="3" id="KW-1029">Fimbrium biogenesis</keyword>
<keyword evidence="4 8" id="KW-0732">Signal</keyword>
<comment type="similarity">
    <text evidence="2 7">Belongs to the periplasmic pilus chaperone family.</text>
</comment>
<proteinExistence type="inferred from homology"/>
<keyword evidence="6 7" id="KW-0143">Chaperone</keyword>
<dbReference type="InterPro" id="IPR016148">
    <property type="entry name" value="Pili_assmbl_chaperone_C"/>
</dbReference>
<dbReference type="eggNOG" id="COG3121">
    <property type="taxonomic scope" value="Bacteria"/>
</dbReference>
<evidence type="ECO:0000256" key="5">
    <source>
        <dbReference type="ARBA" id="ARBA00022764"/>
    </source>
</evidence>